<dbReference type="OrthoDB" id="415460at2759"/>
<evidence type="ECO:0000313" key="2">
    <source>
        <dbReference type="Proteomes" id="UP000288805"/>
    </source>
</evidence>
<accession>A0A438JNW5</accession>
<reference evidence="1 2" key="1">
    <citation type="journal article" date="2018" name="PLoS Genet.">
        <title>Population sequencing reveals clonal diversity and ancestral inbreeding in the grapevine cultivar Chardonnay.</title>
        <authorList>
            <person name="Roach M.J."/>
            <person name="Johnson D.L."/>
            <person name="Bohlmann J."/>
            <person name="van Vuuren H.J."/>
            <person name="Jones S.J."/>
            <person name="Pretorius I.S."/>
            <person name="Schmidt S.A."/>
            <person name="Borneman A.R."/>
        </authorList>
    </citation>
    <scope>NUCLEOTIDE SEQUENCE [LARGE SCALE GENOMIC DNA]</scope>
    <source>
        <strain evidence="2">cv. Chardonnay</strain>
        <tissue evidence="1">Leaf</tissue>
    </source>
</reference>
<keyword evidence="1" id="KW-0813">Transport</keyword>
<sequence>MLVYHDEEIPVESSYRVAHIYSNQVGSAYPYLCLFYICSKSEYVIYKLKELGKVSEKDISQICNKFDRLDSGNCGKITLADLMENHH</sequence>
<proteinExistence type="predicted"/>
<protein>
    <submittedName>
        <fullName evidence="1">Two pore potassium channel c</fullName>
    </submittedName>
</protein>
<keyword evidence="1" id="KW-0406">Ion transport</keyword>
<dbReference type="GO" id="GO:0034220">
    <property type="term" value="P:monoatomic ion transmembrane transport"/>
    <property type="evidence" value="ECO:0007669"/>
    <property type="project" value="UniProtKB-KW"/>
</dbReference>
<keyword evidence="1" id="KW-0407">Ion channel</keyword>
<dbReference type="Proteomes" id="UP000288805">
    <property type="component" value="Unassembled WGS sequence"/>
</dbReference>
<evidence type="ECO:0000313" key="1">
    <source>
        <dbReference type="EMBL" id="RVX10660.1"/>
    </source>
</evidence>
<name>A0A438JNW5_VITVI</name>
<comment type="caution">
    <text evidence="1">The sequence shown here is derived from an EMBL/GenBank/DDBJ whole genome shotgun (WGS) entry which is preliminary data.</text>
</comment>
<organism evidence="1 2">
    <name type="scientific">Vitis vinifera</name>
    <name type="common">Grape</name>
    <dbReference type="NCBI Taxonomy" id="29760"/>
    <lineage>
        <taxon>Eukaryota</taxon>
        <taxon>Viridiplantae</taxon>
        <taxon>Streptophyta</taxon>
        <taxon>Embryophyta</taxon>
        <taxon>Tracheophyta</taxon>
        <taxon>Spermatophyta</taxon>
        <taxon>Magnoliopsida</taxon>
        <taxon>eudicotyledons</taxon>
        <taxon>Gunneridae</taxon>
        <taxon>Pentapetalae</taxon>
        <taxon>rosids</taxon>
        <taxon>Vitales</taxon>
        <taxon>Vitaceae</taxon>
        <taxon>Viteae</taxon>
        <taxon>Vitis</taxon>
    </lineage>
</organism>
<gene>
    <name evidence="1" type="primary">TPKC_0</name>
    <name evidence="1" type="ORF">CK203_018229</name>
</gene>
<dbReference type="EMBL" id="QGNW01000033">
    <property type="protein sequence ID" value="RVX10660.1"/>
    <property type="molecule type" value="Genomic_DNA"/>
</dbReference>
<dbReference type="AlphaFoldDB" id="A0A438JNW5"/>